<name>A0A0F9RR26_9ZZZZ</name>
<comment type="caution">
    <text evidence="1">The sequence shown here is derived from an EMBL/GenBank/DDBJ whole genome shotgun (WGS) entry which is preliminary data.</text>
</comment>
<proteinExistence type="predicted"/>
<dbReference type="AlphaFoldDB" id="A0A0F9RR26"/>
<evidence type="ECO:0000313" key="1">
    <source>
        <dbReference type="EMBL" id="KKN57159.1"/>
    </source>
</evidence>
<reference evidence="1" key="1">
    <citation type="journal article" date="2015" name="Nature">
        <title>Complex archaea that bridge the gap between prokaryotes and eukaryotes.</title>
        <authorList>
            <person name="Spang A."/>
            <person name="Saw J.H."/>
            <person name="Jorgensen S.L."/>
            <person name="Zaremba-Niedzwiedzka K."/>
            <person name="Martijn J."/>
            <person name="Lind A.E."/>
            <person name="van Eijk R."/>
            <person name="Schleper C."/>
            <person name="Guy L."/>
            <person name="Ettema T.J."/>
        </authorList>
    </citation>
    <scope>NUCLEOTIDE SEQUENCE</scope>
</reference>
<organism evidence="1">
    <name type="scientific">marine sediment metagenome</name>
    <dbReference type="NCBI Taxonomy" id="412755"/>
    <lineage>
        <taxon>unclassified sequences</taxon>
        <taxon>metagenomes</taxon>
        <taxon>ecological metagenomes</taxon>
    </lineage>
</organism>
<dbReference type="EMBL" id="LAZR01000816">
    <property type="protein sequence ID" value="KKN57159.1"/>
    <property type="molecule type" value="Genomic_DNA"/>
</dbReference>
<protein>
    <submittedName>
        <fullName evidence="1">Uncharacterized protein</fullName>
    </submittedName>
</protein>
<sequence length="136" mass="15930">MLGGGTQLDHTVRVVDDPFVKYVRRLTNEPNIVGFVVPADDRMVIGVWLNKLGGRVAEIGAYDQATGPDKGLVAQVRWYLSPERKKANARWKHDLRFNRRDWFRKKDDRRRRKDDVMKFMRKRLGMYGDDPKLAIM</sequence>
<gene>
    <name evidence="1" type="ORF">LCGC14_0564870</name>
</gene>
<accession>A0A0F9RR26</accession>